<reference evidence="1" key="1">
    <citation type="submission" date="2015-11" db="EMBL/GenBank/DDBJ databases">
        <authorList>
            <person name="Zhang Y."/>
            <person name="Guo Z."/>
        </authorList>
    </citation>
    <scope>NUCLEOTIDE SEQUENCE</scope>
    <source>
        <strain evidence="1">BN30871</strain>
    </source>
</reference>
<dbReference type="AlphaFoldDB" id="A0A0S4XPI2"/>
<gene>
    <name evidence="1" type="ORF">BN3087_490003</name>
</gene>
<accession>A0A0S4XPI2</accession>
<dbReference type="EMBL" id="FAXN01000050">
    <property type="protein sequence ID" value="CUV65868.1"/>
    <property type="molecule type" value="Genomic_DNA"/>
</dbReference>
<evidence type="ECO:0000313" key="1">
    <source>
        <dbReference type="EMBL" id="CUV65868.1"/>
    </source>
</evidence>
<name>A0A0S4XPI2_9BACT</name>
<dbReference type="PROSITE" id="PS51257">
    <property type="entry name" value="PROKAR_LIPOPROTEIN"/>
    <property type="match status" value="1"/>
</dbReference>
<organism evidence="1">
    <name type="scientific">Sulfurovum sp. enrichment culture clone C5</name>
    <dbReference type="NCBI Taxonomy" id="497650"/>
    <lineage>
        <taxon>Bacteria</taxon>
        <taxon>Pseudomonadati</taxon>
        <taxon>Campylobacterota</taxon>
        <taxon>Epsilonproteobacteria</taxon>
        <taxon>Campylobacterales</taxon>
        <taxon>Sulfurovaceae</taxon>
        <taxon>Sulfurovum</taxon>
        <taxon>environmental samples</taxon>
    </lineage>
</organism>
<protein>
    <recommendedName>
        <fullName evidence="2">Entericidin EcnAB</fullName>
    </recommendedName>
</protein>
<proteinExistence type="predicted"/>
<evidence type="ECO:0008006" key="2">
    <source>
        <dbReference type="Google" id="ProtNLM"/>
    </source>
</evidence>
<sequence length="44" mass="4698">MKKAIFLFIVTILATGCTGTVKGVKHDIGNAYDATKDTVQEIGK</sequence>